<accession>A0ABT1VYZ8</accession>
<evidence type="ECO:0000313" key="2">
    <source>
        <dbReference type="EMBL" id="MCQ8241551.1"/>
    </source>
</evidence>
<dbReference type="Proteomes" id="UP001524547">
    <property type="component" value="Unassembled WGS sequence"/>
</dbReference>
<evidence type="ECO:0000256" key="1">
    <source>
        <dbReference type="SAM" id="SignalP"/>
    </source>
</evidence>
<proteinExistence type="predicted"/>
<evidence type="ECO:0000313" key="3">
    <source>
        <dbReference type="Proteomes" id="UP001524547"/>
    </source>
</evidence>
<name>A0ABT1VYZ8_9PROT</name>
<comment type="caution">
    <text evidence="2">The sequence shown here is derived from an EMBL/GenBank/DDBJ whole genome shotgun (WGS) entry which is preliminary data.</text>
</comment>
<dbReference type="EMBL" id="JAMZEJ010000007">
    <property type="protein sequence ID" value="MCQ8241551.1"/>
    <property type="molecule type" value="Genomic_DNA"/>
</dbReference>
<reference evidence="2 3" key="1">
    <citation type="submission" date="2022-06" db="EMBL/GenBank/DDBJ databases">
        <title>Rhizosaccharibacter gen. nov. sp. nov. KSS12, endophytic bacteria isolated from sugarcane.</title>
        <authorList>
            <person name="Pitiwittayakul N."/>
        </authorList>
    </citation>
    <scope>NUCLEOTIDE SEQUENCE [LARGE SCALE GENOMIC DNA]</scope>
    <source>
        <strain evidence="2 3">KSS12</strain>
    </source>
</reference>
<gene>
    <name evidence="2" type="ORF">NFI88_11960</name>
</gene>
<keyword evidence="3" id="KW-1185">Reference proteome</keyword>
<organism evidence="2 3">
    <name type="scientific">Rhizosaccharibacter radicis</name>
    <dbReference type="NCBI Taxonomy" id="2782605"/>
    <lineage>
        <taxon>Bacteria</taxon>
        <taxon>Pseudomonadati</taxon>
        <taxon>Pseudomonadota</taxon>
        <taxon>Alphaproteobacteria</taxon>
        <taxon>Acetobacterales</taxon>
        <taxon>Acetobacteraceae</taxon>
        <taxon>Rhizosaccharibacter</taxon>
    </lineage>
</organism>
<keyword evidence="1" id="KW-0732">Signal</keyword>
<protein>
    <submittedName>
        <fullName evidence="2">Uncharacterized protein</fullName>
    </submittedName>
</protein>
<feature type="chain" id="PRO_5046860977" evidence="1">
    <location>
        <begin position="22"/>
        <end position="245"/>
    </location>
</feature>
<feature type="signal peptide" evidence="1">
    <location>
        <begin position="1"/>
        <end position="21"/>
    </location>
</feature>
<sequence>MRRWLLATALAAPGLSLPAIATTMPERTCEVRGSIGPYRIGGALTLSDGERLVAAHYFYVRTLVDIPLQVSMDGDQFVMREPGGGTFRLHLVGNGPAPRPAVPFGQATGLQGTWTGPKGSLPVALIFDWEVSGPFPARRYGDITAETDEAFEKRIRNFIADVLHGRKEQASGFVSCPLRINASHRATIPDRAALVARWTRVFTPDILAALRHAVPHEMFVHEDQVMIGHGEAWFDGTGAVAINHR</sequence>
<dbReference type="RefSeq" id="WP_422920299.1">
    <property type="nucleotide sequence ID" value="NZ_JAMZEJ010000007.1"/>
</dbReference>